<evidence type="ECO:0000313" key="1">
    <source>
        <dbReference type="EMBL" id="ADU12614.1"/>
    </source>
</evidence>
<protein>
    <submittedName>
        <fullName evidence="1">Uncharacterized protein</fullName>
    </submittedName>
</protein>
<keyword evidence="2" id="KW-1185">Reference proteome</keyword>
<dbReference type="HOGENOM" id="CLU_3148958_0_0_5"/>
<gene>
    <name evidence="1" type="ordered locus">Astex_0933</name>
</gene>
<name>E8RLC4_ASTEC</name>
<proteinExistence type="predicted"/>
<dbReference type="EMBL" id="CP002395">
    <property type="protein sequence ID" value="ADU12614.1"/>
    <property type="molecule type" value="Genomic_DNA"/>
</dbReference>
<dbReference type="KEGG" id="aex:Astex_0933"/>
<dbReference type="AlphaFoldDB" id="E8RLC4"/>
<accession>E8RLC4</accession>
<sequence>MIANSKTSLQTHSLFQPFVFFVTNDLRGIAPDCPLRGCDSFFAMDRHG</sequence>
<reference evidence="2" key="1">
    <citation type="submission" date="2010-12" db="EMBL/GenBank/DDBJ databases">
        <title>Complete sequence of chromosome 1 of Asticcacaulis excentricus CB 48.</title>
        <authorList>
            <consortium name="US DOE Joint Genome Institute"/>
            <person name="Lucas S."/>
            <person name="Copeland A."/>
            <person name="Lapidus A."/>
            <person name="Cheng J.-F."/>
            <person name="Bruce D."/>
            <person name="Goodwin L."/>
            <person name="Pitluck S."/>
            <person name="Teshima H."/>
            <person name="Davenport K."/>
            <person name="Detter J.C."/>
            <person name="Han C."/>
            <person name="Tapia R."/>
            <person name="Land M."/>
            <person name="Hauser L."/>
            <person name="Jeffries C."/>
            <person name="Kyrpides N."/>
            <person name="Ivanova N."/>
            <person name="Ovchinnikova G."/>
            <person name="Brun Y.V."/>
            <person name="Woyke T."/>
        </authorList>
    </citation>
    <scope>NUCLEOTIDE SEQUENCE [LARGE SCALE GENOMIC DNA]</scope>
    <source>
        <strain evidence="2">ATCC 15261 / DSM 4724 / KCTC 12464 / NCIMB 9791 / VKM B-1370 / CB 48</strain>
    </source>
</reference>
<dbReference type="Proteomes" id="UP000001492">
    <property type="component" value="Chromosome 1"/>
</dbReference>
<organism evidence="1 2">
    <name type="scientific">Asticcacaulis excentricus (strain ATCC 15261 / DSM 4724 / KCTC 12464 / NCIMB 9791 / VKM B-1370 / CB 48)</name>
    <dbReference type="NCBI Taxonomy" id="573065"/>
    <lineage>
        <taxon>Bacteria</taxon>
        <taxon>Pseudomonadati</taxon>
        <taxon>Pseudomonadota</taxon>
        <taxon>Alphaproteobacteria</taxon>
        <taxon>Caulobacterales</taxon>
        <taxon>Caulobacteraceae</taxon>
        <taxon>Asticcacaulis</taxon>
    </lineage>
</organism>
<evidence type="ECO:0000313" key="2">
    <source>
        <dbReference type="Proteomes" id="UP000001492"/>
    </source>
</evidence>